<organism evidence="2 3">
    <name type="scientific">Microbacterium paraoxydans</name>
    <dbReference type="NCBI Taxonomy" id="199592"/>
    <lineage>
        <taxon>Bacteria</taxon>
        <taxon>Bacillati</taxon>
        <taxon>Actinomycetota</taxon>
        <taxon>Actinomycetes</taxon>
        <taxon>Micrococcales</taxon>
        <taxon>Microbacteriaceae</taxon>
        <taxon>Microbacterium</taxon>
    </lineage>
</organism>
<sequence length="289" mass="32338">MTSPKPLELDDTVDGVDLDARRFAALVVDDVSRRLSYRPENLLAAIQQHVRWAHVVSGLPLEREFLFRRDVIAVAVQQLPMKSDASLGRRRAILLRVAEALGVTERAMPPLYGSEPSAPYVDREIAELRVWSAIQQERRREPARILLALGIGAGLTASELCAVSASDISSDASWVDVPGTRARVVRVEEEWRDALHAALHITHGPIFQPNVRWYPNKISDFVRTTRGDQLRPKPQRMRATWLVRRMSDGIPVQDLLYVAGVKSLDALARFERFLPAPAAAPSPDSHGRR</sequence>
<dbReference type="Proteomes" id="UP000182126">
    <property type="component" value="Chromosome I"/>
</dbReference>
<dbReference type="InterPro" id="IPR011010">
    <property type="entry name" value="DNA_brk_join_enz"/>
</dbReference>
<dbReference type="GO" id="GO:0003677">
    <property type="term" value="F:DNA binding"/>
    <property type="evidence" value="ECO:0007669"/>
    <property type="project" value="InterPro"/>
</dbReference>
<accession>A0A1H1X311</accession>
<reference evidence="2 3" key="1">
    <citation type="submission" date="2016-10" db="EMBL/GenBank/DDBJ databases">
        <authorList>
            <person name="de Groot N.N."/>
        </authorList>
    </citation>
    <scope>NUCLEOTIDE SEQUENCE [LARGE SCALE GENOMIC DNA]</scope>
    <source>
        <strain evidence="2 3">DSM 15019</strain>
    </source>
</reference>
<evidence type="ECO:0000256" key="1">
    <source>
        <dbReference type="ARBA" id="ARBA00023172"/>
    </source>
</evidence>
<protein>
    <recommendedName>
        <fullName evidence="4">Tyr recombinase domain-containing protein</fullName>
    </recommendedName>
</protein>
<name>A0A1H1X311_9MICO</name>
<keyword evidence="1" id="KW-0233">DNA recombination</keyword>
<dbReference type="GO" id="GO:0015074">
    <property type="term" value="P:DNA integration"/>
    <property type="evidence" value="ECO:0007669"/>
    <property type="project" value="InterPro"/>
</dbReference>
<evidence type="ECO:0000313" key="3">
    <source>
        <dbReference type="Proteomes" id="UP000182126"/>
    </source>
</evidence>
<evidence type="ECO:0008006" key="4">
    <source>
        <dbReference type="Google" id="ProtNLM"/>
    </source>
</evidence>
<dbReference type="GO" id="GO:0006310">
    <property type="term" value="P:DNA recombination"/>
    <property type="evidence" value="ECO:0007669"/>
    <property type="project" value="UniProtKB-KW"/>
</dbReference>
<proteinExistence type="predicted"/>
<gene>
    <name evidence="2" type="ORF">SAMN04489809_3343</name>
</gene>
<evidence type="ECO:0000313" key="2">
    <source>
        <dbReference type="EMBL" id="SDT03734.1"/>
    </source>
</evidence>
<dbReference type="InterPro" id="IPR013762">
    <property type="entry name" value="Integrase-like_cat_sf"/>
</dbReference>
<dbReference type="SUPFAM" id="SSF56349">
    <property type="entry name" value="DNA breaking-rejoining enzymes"/>
    <property type="match status" value="1"/>
</dbReference>
<dbReference type="Gene3D" id="1.10.443.10">
    <property type="entry name" value="Intergrase catalytic core"/>
    <property type="match status" value="1"/>
</dbReference>
<dbReference type="AlphaFoldDB" id="A0A1H1X311"/>
<dbReference type="EMBL" id="LT629770">
    <property type="protein sequence ID" value="SDT03734.1"/>
    <property type="molecule type" value="Genomic_DNA"/>
</dbReference>